<dbReference type="Gene3D" id="2.60.120.290">
    <property type="entry name" value="Spermadhesin, CUB domain"/>
    <property type="match status" value="1"/>
</dbReference>
<feature type="domain" description="Peptidase M12A" evidence="10">
    <location>
        <begin position="145"/>
        <end position="234"/>
    </location>
</feature>
<feature type="domain" description="Peptidase M12A" evidence="10">
    <location>
        <begin position="412"/>
        <end position="605"/>
    </location>
</feature>
<accession>A0AAF5DF76</accession>
<reference evidence="12" key="1">
    <citation type="submission" date="2024-02" db="UniProtKB">
        <authorList>
            <consortium name="WormBaseParasite"/>
        </authorList>
    </citation>
    <scope>IDENTIFICATION</scope>
</reference>
<evidence type="ECO:0000256" key="5">
    <source>
        <dbReference type="ARBA" id="ARBA00022833"/>
    </source>
</evidence>
<name>A0AAF5DF76_STRER</name>
<evidence type="ECO:0000256" key="4">
    <source>
        <dbReference type="ARBA" id="ARBA00022801"/>
    </source>
</evidence>
<evidence type="ECO:0000256" key="2">
    <source>
        <dbReference type="ARBA" id="ARBA00022670"/>
    </source>
</evidence>
<dbReference type="SUPFAM" id="SSF55486">
    <property type="entry name" value="Metalloproteases ('zincins'), catalytic domain"/>
    <property type="match status" value="2"/>
</dbReference>
<keyword evidence="6 9" id="KW-0482">Metalloprotease</keyword>
<evidence type="ECO:0000313" key="11">
    <source>
        <dbReference type="Proteomes" id="UP000035681"/>
    </source>
</evidence>
<keyword evidence="2 9" id="KW-0645">Protease</keyword>
<sequence>FYDFILKMIMIFLYTSMILLLFSITIKSNSNNELNNIYNFDSKNINILFNQTKKINKRAIFKNVTPKWIFPISYTVGDSINLQLIENVLNGIRQQTCLTFKKVRNFQGIGIKYVKGASCGIFSKNYTPVIIGIAQFCGLLDEEDRPNRNNYVTINFQNVVDSVRFELNSRDPSMVNSYNLRYDYGSIMHNGKYYVSKNGKMTIVPKNKLYFNTIGQISQLGFNDMKTLNMYYCSSKCPKKLNCLNGGYTNPKNCSVCKCPRFFTGILCGQVFQYNDNCGNTILTATTTSKILNISGKKSCIFQITAPSGSKVQLTILSTKLPKRNPCPPIVGLEIKFLDDKSVSGATFCGVTKNVIIKSIDNSILLKYKGLFQDNNARFSYIKININCSNELNNNFNSKKSYNENKNIRKKRATLMDFSPMWDLKIPYSLKRGCGRSVPSILRSIEDNTCLKFERIHGLRNKMIKYVCGRHCRFRKQGENRRIIETARFCRTKARLTQLTLNVLGLIYEERRPDRDKYVVIKINNVDPDERYKFPALKREDVDMNDLRYDFGSIMHNQRFFESLSGKMTIISKNRHYRHTYGQTKEMGFNDIKSLNLLYCYESCTHDLDCDNNGYTDPKDCDVCKCPDFYTGDYCEELMPSQQSCGDTDLIATDKTKKLIISGISTCYYQIVAPKNFKVRITIVDSDLPIFDICPPDVGLEIKFLYDKSVAGPRFCGIRSGVSLTSITNVLTMKYVGLERENFVEIDYIQAKKLIE</sequence>
<proteinExistence type="predicted"/>
<keyword evidence="4 9" id="KW-0378">Hydrolase</keyword>
<dbReference type="PANTHER" id="PTHR10127:SF780">
    <property type="entry name" value="METALLOENDOPEPTIDASE"/>
    <property type="match status" value="1"/>
</dbReference>
<keyword evidence="7" id="KW-1015">Disulfide bond</keyword>
<dbReference type="InterPro" id="IPR001506">
    <property type="entry name" value="Peptidase_M12A"/>
</dbReference>
<evidence type="ECO:0000256" key="3">
    <source>
        <dbReference type="ARBA" id="ARBA00022723"/>
    </source>
</evidence>
<dbReference type="PANTHER" id="PTHR10127">
    <property type="entry name" value="DISCOIDIN, CUB, EGF, LAMININ , AND ZINC METALLOPROTEASE DOMAIN CONTAINING"/>
    <property type="match status" value="1"/>
</dbReference>
<dbReference type="EC" id="3.4.24.-" evidence="9"/>
<keyword evidence="5 9" id="KW-0862">Zinc</keyword>
<evidence type="ECO:0000256" key="1">
    <source>
        <dbReference type="ARBA" id="ARBA00022536"/>
    </source>
</evidence>
<evidence type="ECO:0000259" key="10">
    <source>
        <dbReference type="PROSITE" id="PS51864"/>
    </source>
</evidence>
<keyword evidence="3 9" id="KW-0479">Metal-binding</keyword>
<dbReference type="SMART" id="SM00235">
    <property type="entry name" value="ZnMc"/>
    <property type="match status" value="2"/>
</dbReference>
<dbReference type="Gene3D" id="3.40.390.10">
    <property type="entry name" value="Collagenase (Catalytic Domain)"/>
    <property type="match status" value="2"/>
</dbReference>
<organism evidence="11 12">
    <name type="scientific">Strongyloides stercoralis</name>
    <name type="common">Threadworm</name>
    <dbReference type="NCBI Taxonomy" id="6248"/>
    <lineage>
        <taxon>Eukaryota</taxon>
        <taxon>Metazoa</taxon>
        <taxon>Ecdysozoa</taxon>
        <taxon>Nematoda</taxon>
        <taxon>Chromadorea</taxon>
        <taxon>Rhabditida</taxon>
        <taxon>Tylenchina</taxon>
        <taxon>Panagrolaimomorpha</taxon>
        <taxon>Strongyloidoidea</taxon>
        <taxon>Strongyloididae</taxon>
        <taxon>Strongyloides</taxon>
    </lineage>
</organism>
<dbReference type="PROSITE" id="PS51864">
    <property type="entry name" value="ASTACIN"/>
    <property type="match status" value="2"/>
</dbReference>
<dbReference type="WBParaSite" id="TCONS_00010688.p1">
    <property type="protein sequence ID" value="TCONS_00010688.p1"/>
    <property type="gene ID" value="XLOC_004168"/>
</dbReference>
<dbReference type="InterPro" id="IPR035914">
    <property type="entry name" value="Sperma_CUB_dom_sf"/>
</dbReference>
<comment type="caution">
    <text evidence="8">Lacks conserved residue(s) required for the propagation of feature annotation.</text>
</comment>
<dbReference type="Pfam" id="PF01400">
    <property type="entry name" value="Astacin"/>
    <property type="match status" value="2"/>
</dbReference>
<evidence type="ECO:0000256" key="9">
    <source>
        <dbReference type="RuleBase" id="RU361183"/>
    </source>
</evidence>
<dbReference type="GO" id="GO:0004222">
    <property type="term" value="F:metalloendopeptidase activity"/>
    <property type="evidence" value="ECO:0007669"/>
    <property type="project" value="UniProtKB-UniRule"/>
</dbReference>
<evidence type="ECO:0000256" key="7">
    <source>
        <dbReference type="ARBA" id="ARBA00023157"/>
    </source>
</evidence>
<protein>
    <recommendedName>
        <fullName evidence="9">Metalloendopeptidase</fullName>
        <ecNumber evidence="9">3.4.24.-</ecNumber>
    </recommendedName>
</protein>
<dbReference type="GO" id="GO:0008270">
    <property type="term" value="F:zinc ion binding"/>
    <property type="evidence" value="ECO:0007669"/>
    <property type="project" value="InterPro"/>
</dbReference>
<dbReference type="AlphaFoldDB" id="A0AAF5DF76"/>
<keyword evidence="11" id="KW-1185">Reference proteome</keyword>
<evidence type="ECO:0000256" key="6">
    <source>
        <dbReference type="ARBA" id="ARBA00023049"/>
    </source>
</evidence>
<keyword evidence="1" id="KW-0245">EGF-like domain</keyword>
<comment type="cofactor">
    <cofactor evidence="9">
        <name>Zn(2+)</name>
        <dbReference type="ChEBI" id="CHEBI:29105"/>
    </cofactor>
    <text evidence="9">Binds 1 zinc ion per subunit.</text>
</comment>
<dbReference type="InterPro" id="IPR024079">
    <property type="entry name" value="MetalloPept_cat_dom_sf"/>
</dbReference>
<dbReference type="PRINTS" id="PR00480">
    <property type="entry name" value="ASTACIN"/>
</dbReference>
<dbReference type="GO" id="GO:0006508">
    <property type="term" value="P:proteolysis"/>
    <property type="evidence" value="ECO:0007669"/>
    <property type="project" value="UniProtKB-KW"/>
</dbReference>
<dbReference type="SUPFAM" id="SSF49854">
    <property type="entry name" value="Spermadhesin, CUB domain"/>
    <property type="match status" value="2"/>
</dbReference>
<dbReference type="InterPro" id="IPR006026">
    <property type="entry name" value="Peptidase_Metallo"/>
</dbReference>
<dbReference type="Proteomes" id="UP000035681">
    <property type="component" value="Unplaced"/>
</dbReference>
<evidence type="ECO:0000256" key="8">
    <source>
        <dbReference type="PROSITE-ProRule" id="PRU01211"/>
    </source>
</evidence>
<evidence type="ECO:0000313" key="12">
    <source>
        <dbReference type="WBParaSite" id="TCONS_00010688.p1"/>
    </source>
</evidence>